<comment type="subcellular location">
    <subcellularLocation>
        <location evidence="1">Cytoplasm</location>
    </subcellularLocation>
</comment>
<evidence type="ECO:0000256" key="3">
    <source>
        <dbReference type="ARBA" id="ARBA00022801"/>
    </source>
</evidence>
<feature type="compositionally biased region" description="Polar residues" evidence="5">
    <location>
        <begin position="296"/>
        <end position="315"/>
    </location>
</feature>
<feature type="signal peptide" evidence="6">
    <location>
        <begin position="1"/>
        <end position="19"/>
    </location>
</feature>
<dbReference type="InterPro" id="IPR000801">
    <property type="entry name" value="Esterase-like"/>
</dbReference>
<dbReference type="Proteomes" id="UP000236745">
    <property type="component" value="Unassembled WGS sequence"/>
</dbReference>
<dbReference type="PANTHER" id="PTHR48098">
    <property type="entry name" value="ENTEROCHELIN ESTERASE-RELATED"/>
    <property type="match status" value="1"/>
</dbReference>
<dbReference type="OrthoDB" id="9775130at2"/>
<dbReference type="GO" id="GO:0006826">
    <property type="term" value="P:iron ion transport"/>
    <property type="evidence" value="ECO:0007669"/>
    <property type="project" value="InterPro"/>
</dbReference>
<dbReference type="GO" id="GO:0005506">
    <property type="term" value="F:iron ion binding"/>
    <property type="evidence" value="ECO:0007669"/>
    <property type="project" value="InterPro"/>
</dbReference>
<gene>
    <name evidence="8" type="ORF">SAMN05444390_107122</name>
</gene>
<dbReference type="Pfam" id="PF11806">
    <property type="entry name" value="Enterochelin_N"/>
    <property type="match status" value="1"/>
</dbReference>
<reference evidence="8 9" key="1">
    <citation type="submission" date="2016-10" db="EMBL/GenBank/DDBJ databases">
        <authorList>
            <person name="de Groot N.N."/>
        </authorList>
    </citation>
    <scope>NUCLEOTIDE SEQUENCE [LARGE SCALE GENOMIC DNA]</scope>
    <source>
        <strain evidence="8 9">DSM 22012</strain>
    </source>
</reference>
<dbReference type="GO" id="GO:0008849">
    <property type="term" value="F:enterochelin esterase activity"/>
    <property type="evidence" value="ECO:0007669"/>
    <property type="project" value="InterPro"/>
</dbReference>
<protein>
    <submittedName>
        <fullName evidence="8">Enterochelin esterase</fullName>
    </submittedName>
</protein>
<accession>A0A1H6DLG2</accession>
<sequence length="547" mass="60430">MPLPLNAPRKLLLSTLATAALSCQLTSAEPALSSADSFTGKLTTTTEIELDLPLGSYIAGTISINSSASNAKADLLIPSGPGKPMRQLLESVEHQGQFRFVTAESPQPLRIHNTTQASDAEVSPQIDYRLSITRQVPPEEQIPPQPEYLSPEVNKLAHAIKSGDSIDTIWQSLAKQGTPLIEPTDQPDSRVMTFLYRGAKSNVRIFGAPPNDHDPMSRLLDSDIWFKSYIVPDDTRLAYQLAPDIPEFAGKPWERRVAITATAQADPLNRYPWPASAATASPYNYDSSIDLRKLNTPPQNEESAPRQGQLSEHQLSSEILGNRRNLWIYRSEHFDPKDPDSQLLILFDGKEYTRKIDVPRIIDNLVEQGTLHSIAAVFIDNPSREARAQELPANPKFADFMADELLPWAEHTLNMDARPEQTILAGSSYGGLAATTVALSHPQLFANVLSMSGSFWWSAPGTPAENSEYVALQVATTPSQPIRFFLSAGVFETARDGVGILETNRHLRDVLTAREYPVEYREYSGGHDYFIWQEILADGLTALAAYP</sequence>
<feature type="chain" id="PRO_5009295995" evidence="6">
    <location>
        <begin position="20"/>
        <end position="547"/>
    </location>
</feature>
<dbReference type="InterPro" id="IPR021764">
    <property type="entry name" value="Enterochelin_esterase_N"/>
</dbReference>
<comment type="similarity">
    <text evidence="4">Belongs to the Fes family.</text>
</comment>
<dbReference type="SUPFAM" id="SSF81296">
    <property type="entry name" value="E set domains"/>
    <property type="match status" value="1"/>
</dbReference>
<evidence type="ECO:0000256" key="2">
    <source>
        <dbReference type="ARBA" id="ARBA00022490"/>
    </source>
</evidence>
<dbReference type="InterPro" id="IPR014756">
    <property type="entry name" value="Ig_E-set"/>
</dbReference>
<evidence type="ECO:0000256" key="6">
    <source>
        <dbReference type="SAM" id="SignalP"/>
    </source>
</evidence>
<proteinExistence type="inferred from homology"/>
<dbReference type="EMBL" id="FNVQ01000007">
    <property type="protein sequence ID" value="SEG86122.1"/>
    <property type="molecule type" value="Genomic_DNA"/>
</dbReference>
<name>A0A1H6DLG2_9GAMM</name>
<dbReference type="AlphaFoldDB" id="A0A1H6DLG2"/>
<evidence type="ECO:0000256" key="5">
    <source>
        <dbReference type="SAM" id="MobiDB-lite"/>
    </source>
</evidence>
<dbReference type="GO" id="GO:0005737">
    <property type="term" value="C:cytoplasm"/>
    <property type="evidence" value="ECO:0007669"/>
    <property type="project" value="UniProtKB-SubCell"/>
</dbReference>
<evidence type="ECO:0000313" key="8">
    <source>
        <dbReference type="EMBL" id="SEG86122.1"/>
    </source>
</evidence>
<keyword evidence="3" id="KW-0378">Hydrolase</keyword>
<dbReference type="InterPro" id="IPR050583">
    <property type="entry name" value="Mycobacterial_A85_antigen"/>
</dbReference>
<evidence type="ECO:0000313" key="9">
    <source>
        <dbReference type="Proteomes" id="UP000236745"/>
    </source>
</evidence>
<organism evidence="8 9">
    <name type="scientific">Marinobacterium lutimaris</name>
    <dbReference type="NCBI Taxonomy" id="568106"/>
    <lineage>
        <taxon>Bacteria</taxon>
        <taxon>Pseudomonadati</taxon>
        <taxon>Pseudomonadota</taxon>
        <taxon>Gammaproteobacteria</taxon>
        <taxon>Oceanospirillales</taxon>
        <taxon>Oceanospirillaceae</taxon>
        <taxon>Marinobacterium</taxon>
    </lineage>
</organism>
<dbReference type="PANTHER" id="PTHR48098:SF3">
    <property type="entry name" value="IRON(III) ENTEROBACTIN ESTERASE"/>
    <property type="match status" value="1"/>
</dbReference>
<feature type="domain" description="Enterochelin esterase N-terminal" evidence="7">
    <location>
        <begin position="192"/>
        <end position="281"/>
    </location>
</feature>
<evidence type="ECO:0000259" key="7">
    <source>
        <dbReference type="Pfam" id="PF11806"/>
    </source>
</evidence>
<keyword evidence="2" id="KW-0963">Cytoplasm</keyword>
<feature type="region of interest" description="Disordered" evidence="5">
    <location>
        <begin position="288"/>
        <end position="315"/>
    </location>
</feature>
<dbReference type="SUPFAM" id="SSF53474">
    <property type="entry name" value="alpha/beta-Hydrolases"/>
    <property type="match status" value="1"/>
</dbReference>
<keyword evidence="6" id="KW-0732">Signal</keyword>
<dbReference type="RefSeq" id="WP_104005581.1">
    <property type="nucleotide sequence ID" value="NZ_FNVQ01000007.1"/>
</dbReference>
<dbReference type="InterPro" id="IPR013783">
    <property type="entry name" value="Ig-like_fold"/>
</dbReference>
<keyword evidence="9" id="KW-1185">Reference proteome</keyword>
<dbReference type="InterPro" id="IPR029058">
    <property type="entry name" value="AB_hydrolase_fold"/>
</dbReference>
<dbReference type="Gene3D" id="3.40.50.1820">
    <property type="entry name" value="alpha/beta hydrolase"/>
    <property type="match status" value="1"/>
</dbReference>
<dbReference type="Gene3D" id="2.60.40.10">
    <property type="entry name" value="Immunoglobulins"/>
    <property type="match status" value="1"/>
</dbReference>
<evidence type="ECO:0000256" key="1">
    <source>
        <dbReference type="ARBA" id="ARBA00004496"/>
    </source>
</evidence>
<dbReference type="Pfam" id="PF00756">
    <property type="entry name" value="Esterase"/>
    <property type="match status" value="1"/>
</dbReference>
<evidence type="ECO:0000256" key="4">
    <source>
        <dbReference type="ARBA" id="ARBA00024201"/>
    </source>
</evidence>